<dbReference type="Pfam" id="PF13894">
    <property type="entry name" value="zf-C2H2_4"/>
    <property type="match status" value="1"/>
</dbReference>
<gene>
    <name evidence="2" type="ORF">K491DRAFT_686144</name>
</gene>
<dbReference type="Proteomes" id="UP000799324">
    <property type="component" value="Unassembled WGS sequence"/>
</dbReference>
<accession>A0A6A6TT41</accession>
<organism evidence="2 3">
    <name type="scientific">Lophiostoma macrostomum CBS 122681</name>
    <dbReference type="NCBI Taxonomy" id="1314788"/>
    <lineage>
        <taxon>Eukaryota</taxon>
        <taxon>Fungi</taxon>
        <taxon>Dikarya</taxon>
        <taxon>Ascomycota</taxon>
        <taxon>Pezizomycotina</taxon>
        <taxon>Dothideomycetes</taxon>
        <taxon>Pleosporomycetidae</taxon>
        <taxon>Pleosporales</taxon>
        <taxon>Lophiostomataceae</taxon>
        <taxon>Lophiostoma</taxon>
    </lineage>
</organism>
<name>A0A6A6TT41_9PLEO</name>
<feature type="compositionally biased region" description="Polar residues" evidence="1">
    <location>
        <begin position="88"/>
        <end position="97"/>
    </location>
</feature>
<dbReference type="AlphaFoldDB" id="A0A6A6TT41"/>
<dbReference type="Gene3D" id="3.30.160.60">
    <property type="entry name" value="Classic Zinc Finger"/>
    <property type="match status" value="1"/>
</dbReference>
<feature type="region of interest" description="Disordered" evidence="1">
    <location>
        <begin position="1"/>
        <end position="41"/>
    </location>
</feature>
<evidence type="ECO:0000313" key="3">
    <source>
        <dbReference type="Proteomes" id="UP000799324"/>
    </source>
</evidence>
<evidence type="ECO:0008006" key="4">
    <source>
        <dbReference type="Google" id="ProtNLM"/>
    </source>
</evidence>
<evidence type="ECO:0000256" key="1">
    <source>
        <dbReference type="SAM" id="MobiDB-lite"/>
    </source>
</evidence>
<feature type="compositionally biased region" description="Gly residues" evidence="1">
    <location>
        <begin position="1"/>
        <end position="11"/>
    </location>
</feature>
<keyword evidence="3" id="KW-1185">Reference proteome</keyword>
<protein>
    <recommendedName>
        <fullName evidence="4">C2H2-type domain-containing protein</fullName>
    </recommendedName>
</protein>
<feature type="region of interest" description="Disordered" evidence="1">
    <location>
        <begin position="81"/>
        <end position="115"/>
    </location>
</feature>
<feature type="compositionally biased region" description="Polar residues" evidence="1">
    <location>
        <begin position="21"/>
        <end position="41"/>
    </location>
</feature>
<proteinExistence type="predicted"/>
<reference evidence="2" key="1">
    <citation type="journal article" date="2020" name="Stud. Mycol.">
        <title>101 Dothideomycetes genomes: a test case for predicting lifestyles and emergence of pathogens.</title>
        <authorList>
            <person name="Haridas S."/>
            <person name="Albert R."/>
            <person name="Binder M."/>
            <person name="Bloem J."/>
            <person name="Labutti K."/>
            <person name="Salamov A."/>
            <person name="Andreopoulos B."/>
            <person name="Baker S."/>
            <person name="Barry K."/>
            <person name="Bills G."/>
            <person name="Bluhm B."/>
            <person name="Cannon C."/>
            <person name="Castanera R."/>
            <person name="Culley D."/>
            <person name="Daum C."/>
            <person name="Ezra D."/>
            <person name="Gonzalez J."/>
            <person name="Henrissat B."/>
            <person name="Kuo A."/>
            <person name="Liang C."/>
            <person name="Lipzen A."/>
            <person name="Lutzoni F."/>
            <person name="Magnuson J."/>
            <person name="Mondo S."/>
            <person name="Nolan M."/>
            <person name="Ohm R."/>
            <person name="Pangilinan J."/>
            <person name="Park H.-J."/>
            <person name="Ramirez L."/>
            <person name="Alfaro M."/>
            <person name="Sun H."/>
            <person name="Tritt A."/>
            <person name="Yoshinaga Y."/>
            <person name="Zwiers L.-H."/>
            <person name="Turgeon B."/>
            <person name="Goodwin S."/>
            <person name="Spatafora J."/>
            <person name="Crous P."/>
            <person name="Grigoriev I."/>
        </authorList>
    </citation>
    <scope>NUCLEOTIDE SEQUENCE</scope>
    <source>
        <strain evidence="2">CBS 122681</strain>
    </source>
</reference>
<evidence type="ECO:0000313" key="2">
    <source>
        <dbReference type="EMBL" id="KAF2662992.1"/>
    </source>
</evidence>
<sequence>MSYVGYGGQVGGSSHAPPSTAPQNVGSTHDPSQTMYQGSSDNPVFREQITSDFAYGLMHGSEGNQWRPSINPYIQSTSQNLEPDAFSYGTSPQSSPEQDGDHGTRPGATPHFEAQANPGLDYQHWQASVAATPLRFCVADHDCDNRNPSLPESLRSKRLVTCSYCGKVLRGDHANGNLRRHQYSDACPCPARRARKQCPLCPAKTFSRADGLSAHVKKHHPGLRLKMKLPLGNL</sequence>
<dbReference type="OrthoDB" id="6365676at2759"/>
<dbReference type="EMBL" id="MU004288">
    <property type="protein sequence ID" value="KAF2662992.1"/>
    <property type="molecule type" value="Genomic_DNA"/>
</dbReference>